<feature type="domain" description="SWIRM" evidence="2">
    <location>
        <begin position="181"/>
        <end position="250"/>
    </location>
</feature>
<feature type="region of interest" description="Disordered" evidence="1">
    <location>
        <begin position="119"/>
        <end position="141"/>
    </location>
</feature>
<dbReference type="InterPro" id="IPR007526">
    <property type="entry name" value="SWIRM"/>
</dbReference>
<evidence type="ECO:0000313" key="4">
    <source>
        <dbReference type="Proteomes" id="UP000318582"/>
    </source>
</evidence>
<dbReference type="GO" id="GO:0070461">
    <property type="term" value="C:SAGA-type complex"/>
    <property type="evidence" value="ECO:0007669"/>
    <property type="project" value="TreeGrafter"/>
</dbReference>
<dbReference type="STRING" id="109895.A0A507DWV7"/>
<evidence type="ECO:0000256" key="1">
    <source>
        <dbReference type="SAM" id="MobiDB-lite"/>
    </source>
</evidence>
<keyword evidence="4" id="KW-1185">Reference proteome</keyword>
<accession>A0A507DWV7</accession>
<name>A0A507DWV7_9FUNG</name>
<protein>
    <recommendedName>
        <fullName evidence="2">SWIRM domain-containing protein</fullName>
    </recommendedName>
</protein>
<dbReference type="PANTHER" id="PTHR12374">
    <property type="entry name" value="TRANSCRIPTIONAL ADAPTOR 2 ADA2 -RELATED"/>
    <property type="match status" value="1"/>
</dbReference>
<dbReference type="GO" id="GO:0006357">
    <property type="term" value="P:regulation of transcription by RNA polymerase II"/>
    <property type="evidence" value="ECO:0007669"/>
    <property type="project" value="TreeGrafter"/>
</dbReference>
<reference evidence="3 4" key="1">
    <citation type="journal article" date="2019" name="Sci. Rep.">
        <title>Comparative genomics of chytrid fungi reveal insights into the obligate biotrophic and pathogenic lifestyle of Synchytrium endobioticum.</title>
        <authorList>
            <person name="van de Vossenberg B.T.L.H."/>
            <person name="Warris S."/>
            <person name="Nguyen H.D.T."/>
            <person name="van Gent-Pelzer M.P.E."/>
            <person name="Joly D.L."/>
            <person name="van de Geest H.C."/>
            <person name="Bonants P.J.M."/>
            <person name="Smith D.S."/>
            <person name="Levesque C.A."/>
            <person name="van der Lee T.A.J."/>
        </authorList>
    </citation>
    <scope>NUCLEOTIDE SEQUENCE [LARGE SCALE GENOMIC DNA]</scope>
    <source>
        <strain evidence="3 4">CBS 809.83</strain>
    </source>
</reference>
<dbReference type="PANTHER" id="PTHR12374:SF20">
    <property type="entry name" value="TRANSCRIPTIONAL ADAPTER 2-ALPHA"/>
    <property type="match status" value="1"/>
</dbReference>
<feature type="region of interest" description="Disordered" evidence="1">
    <location>
        <begin position="1"/>
        <end position="21"/>
    </location>
</feature>
<dbReference type="GO" id="GO:0006338">
    <property type="term" value="P:chromatin remodeling"/>
    <property type="evidence" value="ECO:0007669"/>
    <property type="project" value="TreeGrafter"/>
</dbReference>
<dbReference type="Proteomes" id="UP000318582">
    <property type="component" value="Unassembled WGS sequence"/>
</dbReference>
<sequence>MSSPATEMTPSFWPSPPTTEHLPAAMMATMSRPGCSCAAKHNTSSRTPGKRSRKCASPHRSIPRGVVTSLTRTQKRKQGFVKLDVYAAFMSQPQRLLFDRSARKRAVLEWKERQENSMSDDVQNKVVKRKRGRPGRKTTSVKPAEFTTTSVFVPTSELDTVGAPVVSWTKGEPLDIHPSSPGYDLLTREEVRTCCTLRLTPETYLRIKAALIAAREERGVFKKRDAQKWCRVDVNKTGKLYDWFVALGWLQGAQ</sequence>
<gene>
    <name evidence="3" type="ORF">PhCBS80983_g05135</name>
</gene>
<dbReference type="FunFam" id="1.10.10.10:FF:000087">
    <property type="entry name" value="Transcriptional adapter 2"/>
    <property type="match status" value="1"/>
</dbReference>
<dbReference type="GO" id="GO:0003682">
    <property type="term" value="F:chromatin binding"/>
    <property type="evidence" value="ECO:0007669"/>
    <property type="project" value="TreeGrafter"/>
</dbReference>
<evidence type="ECO:0000259" key="2">
    <source>
        <dbReference type="Pfam" id="PF04433"/>
    </source>
</evidence>
<evidence type="ECO:0000313" key="3">
    <source>
        <dbReference type="EMBL" id="TPX55655.1"/>
    </source>
</evidence>
<proteinExistence type="predicted"/>
<comment type="caution">
    <text evidence="3">The sequence shown here is derived from an EMBL/GenBank/DDBJ whole genome shotgun (WGS) entry which is preliminary data.</text>
</comment>
<dbReference type="AlphaFoldDB" id="A0A507DWV7"/>
<dbReference type="Pfam" id="PF04433">
    <property type="entry name" value="SWIRM"/>
    <property type="match status" value="1"/>
</dbReference>
<dbReference type="InterPro" id="IPR009057">
    <property type="entry name" value="Homeodomain-like_sf"/>
</dbReference>
<dbReference type="EMBL" id="QEAQ01000100">
    <property type="protein sequence ID" value="TPX55655.1"/>
    <property type="molecule type" value="Genomic_DNA"/>
</dbReference>
<feature type="compositionally biased region" description="Basic residues" evidence="1">
    <location>
        <begin position="48"/>
        <end position="57"/>
    </location>
</feature>
<feature type="compositionally biased region" description="Basic residues" evidence="1">
    <location>
        <begin position="126"/>
        <end position="136"/>
    </location>
</feature>
<dbReference type="SUPFAM" id="SSF46689">
    <property type="entry name" value="Homeodomain-like"/>
    <property type="match status" value="1"/>
</dbReference>
<dbReference type="Gene3D" id="1.10.10.10">
    <property type="entry name" value="Winged helix-like DNA-binding domain superfamily/Winged helix DNA-binding domain"/>
    <property type="match status" value="1"/>
</dbReference>
<dbReference type="InterPro" id="IPR036388">
    <property type="entry name" value="WH-like_DNA-bd_sf"/>
</dbReference>
<organism evidence="3 4">
    <name type="scientific">Powellomyces hirtus</name>
    <dbReference type="NCBI Taxonomy" id="109895"/>
    <lineage>
        <taxon>Eukaryota</taxon>
        <taxon>Fungi</taxon>
        <taxon>Fungi incertae sedis</taxon>
        <taxon>Chytridiomycota</taxon>
        <taxon>Chytridiomycota incertae sedis</taxon>
        <taxon>Chytridiomycetes</taxon>
        <taxon>Spizellomycetales</taxon>
        <taxon>Powellomycetaceae</taxon>
        <taxon>Powellomyces</taxon>
    </lineage>
</organism>
<dbReference type="GO" id="GO:0003713">
    <property type="term" value="F:transcription coactivator activity"/>
    <property type="evidence" value="ECO:0007669"/>
    <property type="project" value="TreeGrafter"/>
</dbReference>
<feature type="region of interest" description="Disordered" evidence="1">
    <location>
        <begin position="38"/>
        <end position="61"/>
    </location>
</feature>
<dbReference type="GO" id="GO:0005634">
    <property type="term" value="C:nucleus"/>
    <property type="evidence" value="ECO:0007669"/>
    <property type="project" value="TreeGrafter"/>
</dbReference>